<comment type="caution">
    <text evidence="1">The sequence shown here is derived from an EMBL/GenBank/DDBJ whole genome shotgun (WGS) entry which is preliminary data.</text>
</comment>
<dbReference type="AlphaFoldDB" id="A0A7K0KIF0"/>
<dbReference type="Proteomes" id="UP000438914">
    <property type="component" value="Unassembled WGS sequence"/>
</dbReference>
<dbReference type="InterPro" id="IPR015943">
    <property type="entry name" value="WD40/YVTN_repeat-like_dom_sf"/>
</dbReference>
<accession>A0A7K0KIF0</accession>
<dbReference type="Gene3D" id="2.130.10.10">
    <property type="entry name" value="YVTN repeat-like/Quinoprotein amine dehydrogenase"/>
    <property type="match status" value="1"/>
</dbReference>
<evidence type="ECO:0000313" key="1">
    <source>
        <dbReference type="EMBL" id="MST85240.1"/>
    </source>
</evidence>
<gene>
    <name evidence="1" type="ORF">FYJ73_11290</name>
</gene>
<keyword evidence="2" id="KW-1185">Reference proteome</keyword>
<proteinExistence type="predicted"/>
<sequence>MIKTSGGPFSHGEFLRINTQKNYIESSENGGTSWAPRCTNATSYGKFRDLLEVDREIIAATSKGIYVSNNWGRSWSSRCTNSFYGDFLNLQSDGRYLLANTSMGLYYSNNKGVAGIGDKED</sequence>
<name>A0A7K0KIF0_9BACT</name>
<organism evidence="1 2">
    <name type="scientific">Hallella mizrahii</name>
    <dbReference type="NCBI Taxonomy" id="2606637"/>
    <lineage>
        <taxon>Bacteria</taxon>
        <taxon>Pseudomonadati</taxon>
        <taxon>Bacteroidota</taxon>
        <taxon>Bacteroidia</taxon>
        <taxon>Bacteroidales</taxon>
        <taxon>Prevotellaceae</taxon>
        <taxon>Hallella</taxon>
    </lineage>
</organism>
<reference evidence="1 2" key="1">
    <citation type="submission" date="2019-08" db="EMBL/GenBank/DDBJ databases">
        <title>In-depth cultivation of the pig gut microbiome towards novel bacterial diversity and tailored functional studies.</title>
        <authorList>
            <person name="Wylensek D."/>
            <person name="Hitch T.C.A."/>
            <person name="Clavel T."/>
        </authorList>
    </citation>
    <scope>NUCLEOTIDE SEQUENCE [LARGE SCALE GENOMIC DNA]</scope>
    <source>
        <strain evidence="1 2">LKV-178-WT-2A</strain>
    </source>
</reference>
<dbReference type="SUPFAM" id="SSF110296">
    <property type="entry name" value="Oligoxyloglucan reducing end-specific cellobiohydrolase"/>
    <property type="match status" value="1"/>
</dbReference>
<dbReference type="EMBL" id="VUNG01000032">
    <property type="protein sequence ID" value="MST85240.1"/>
    <property type="molecule type" value="Genomic_DNA"/>
</dbReference>
<protein>
    <submittedName>
        <fullName evidence="1">Uncharacterized protein</fullName>
    </submittedName>
</protein>
<evidence type="ECO:0000313" key="2">
    <source>
        <dbReference type="Proteomes" id="UP000438914"/>
    </source>
</evidence>